<dbReference type="CDD" id="cd03116">
    <property type="entry name" value="MobB"/>
    <property type="match status" value="1"/>
</dbReference>
<dbReference type="Proteomes" id="UP000031594">
    <property type="component" value="Unassembled WGS sequence"/>
</dbReference>
<dbReference type="KEGG" id="mkc:kam1_999"/>
<dbReference type="InterPro" id="IPR004435">
    <property type="entry name" value="MobB_dom"/>
</dbReference>
<dbReference type="AlphaFoldDB" id="A0A0C1UR75"/>
<reference evidence="5" key="3">
    <citation type="submission" date="2019-03" db="EMBL/GenBank/DDBJ databases">
        <title>Complete genome of Methylacidiphilum kamchatkense Kam1.</title>
        <authorList>
            <person name="Kruse T."/>
            <person name="Murarilal Ratnadevi C."/>
            <person name="Erikstad H.-A."/>
            <person name="Birkeland N.-K."/>
        </authorList>
    </citation>
    <scope>NUCLEOTIDE SEQUENCE [LARGE SCALE GENOMIC DNA]</scope>
    <source>
        <strain evidence="5">kam1</strain>
    </source>
</reference>
<dbReference type="SUPFAM" id="SSF52540">
    <property type="entry name" value="P-loop containing nucleoside triphosphate hydrolases"/>
    <property type="match status" value="1"/>
</dbReference>
<accession>A0A0C1UR75</accession>
<dbReference type="EMBL" id="CP037899">
    <property type="protein sequence ID" value="QDQ42231.1"/>
    <property type="molecule type" value="Genomic_DNA"/>
</dbReference>
<dbReference type="Proteomes" id="UP000315925">
    <property type="component" value="Chromosome"/>
</dbReference>
<evidence type="ECO:0000313" key="2">
    <source>
        <dbReference type="EMBL" id="KIE58363.1"/>
    </source>
</evidence>
<dbReference type="Gene3D" id="3.40.50.300">
    <property type="entry name" value="P-loop containing nucleotide triphosphate hydrolases"/>
    <property type="match status" value="1"/>
</dbReference>
<protein>
    <submittedName>
        <fullName evidence="3">Molybdopterin guanine dinucleotide biosynthesis accessory protein MobB</fullName>
    </submittedName>
    <submittedName>
        <fullName evidence="2">Molybdopterin-guanine dinucleotide biosynthesis protein MobB</fullName>
    </submittedName>
</protein>
<evidence type="ECO:0000313" key="5">
    <source>
        <dbReference type="Proteomes" id="UP000315925"/>
    </source>
</evidence>
<gene>
    <name evidence="2" type="ORF">A946_07720</name>
    <name evidence="3" type="ORF">kam1_999</name>
</gene>
<reference evidence="2 4" key="1">
    <citation type="submission" date="2014-08" db="EMBL/GenBank/DDBJ databases">
        <title>Methylacidiphilum kamchatkense strain Kam1 draft genome sequence.</title>
        <authorList>
            <person name="Birkeland N.-K."/>
            <person name="Erikstad H.A."/>
        </authorList>
    </citation>
    <scope>NUCLEOTIDE SEQUENCE [LARGE SCALE GENOMIC DNA]</scope>
    <source>
        <strain evidence="2 4">Kam1</strain>
    </source>
</reference>
<dbReference type="PANTHER" id="PTHR40072">
    <property type="entry name" value="MOLYBDOPTERIN-GUANINE DINUCLEOTIDE BIOSYNTHESIS ADAPTER PROTEIN-RELATED"/>
    <property type="match status" value="1"/>
</dbReference>
<sequence>MQKQALAIVGFVGRSGCGKTTLICKLVALLASKGYKVGALKHAHKGFQMDCPGKDSFKFKESGASSVCIISEKQAAMIVDCECSQQIILNAFFDLMRSFEYHFILIEGFKKDPFPKFCFIDRIEQGEEVLRETDNCLGFITEQRVPISSFKNLPVFFRDDVTAISSFLLDARVSLSR</sequence>
<evidence type="ECO:0000259" key="1">
    <source>
        <dbReference type="Pfam" id="PF03205"/>
    </source>
</evidence>
<dbReference type="PANTHER" id="PTHR40072:SF1">
    <property type="entry name" value="MOLYBDOPTERIN-GUANINE DINUCLEOTIDE BIOSYNTHESIS ADAPTER PROTEIN"/>
    <property type="match status" value="1"/>
</dbReference>
<name>A0A0C1UR75_9BACT</name>
<reference evidence="3" key="2">
    <citation type="journal article" date="2019" name="BMC Genomics">
        <title>Complete genome sequence analysis of the thermoacidophilic verrucomicrobial methanotroph 'Candidatus Methylacidiphilum kamchatkense' strain Kam1 and comparison with its closest relatives.</title>
        <authorList>
            <person name="Kruse T."/>
            <person name="Ratnadevi C.M."/>
            <person name="Erikstad H.A."/>
            <person name="Birkeland N.K."/>
        </authorList>
    </citation>
    <scope>NUCLEOTIDE SEQUENCE</scope>
    <source>
        <strain evidence="3">Kam1</strain>
    </source>
</reference>
<dbReference type="GO" id="GO:0005525">
    <property type="term" value="F:GTP binding"/>
    <property type="evidence" value="ECO:0007669"/>
    <property type="project" value="InterPro"/>
</dbReference>
<dbReference type="RefSeq" id="WP_039721686.1">
    <property type="nucleotide sequence ID" value="NZ_CP037899.1"/>
</dbReference>
<dbReference type="InterPro" id="IPR052539">
    <property type="entry name" value="MGD_biosynthesis_adapter"/>
</dbReference>
<dbReference type="OrthoDB" id="9786803at2"/>
<dbReference type="EMBL" id="JQNX01000005">
    <property type="protein sequence ID" value="KIE58363.1"/>
    <property type="molecule type" value="Genomic_DNA"/>
</dbReference>
<dbReference type="Pfam" id="PF03205">
    <property type="entry name" value="MobB"/>
    <property type="match status" value="1"/>
</dbReference>
<evidence type="ECO:0000313" key="4">
    <source>
        <dbReference type="Proteomes" id="UP000031594"/>
    </source>
</evidence>
<dbReference type="STRING" id="1202785.A946_07720"/>
<dbReference type="NCBIfam" id="TIGR00176">
    <property type="entry name" value="mobB"/>
    <property type="match status" value="1"/>
</dbReference>
<organism evidence="3 5">
    <name type="scientific">Methylacidiphilum kamchatkense Kam1</name>
    <dbReference type="NCBI Taxonomy" id="1202785"/>
    <lineage>
        <taxon>Bacteria</taxon>
        <taxon>Pseudomonadati</taxon>
        <taxon>Verrucomicrobiota</taxon>
        <taxon>Methylacidiphilae</taxon>
        <taxon>Methylacidiphilales</taxon>
        <taxon>Methylacidiphilaceae</taxon>
        <taxon>Methylacidiphilum (ex Ratnadevi et al. 2023)</taxon>
    </lineage>
</organism>
<feature type="domain" description="Molybdopterin-guanine dinucleotide biosynthesis protein B (MobB)" evidence="1">
    <location>
        <begin position="8"/>
        <end position="140"/>
    </location>
</feature>
<proteinExistence type="predicted"/>
<dbReference type="InterPro" id="IPR027417">
    <property type="entry name" value="P-loop_NTPase"/>
</dbReference>
<dbReference type="GO" id="GO:0006777">
    <property type="term" value="P:Mo-molybdopterin cofactor biosynthetic process"/>
    <property type="evidence" value="ECO:0007669"/>
    <property type="project" value="InterPro"/>
</dbReference>
<evidence type="ECO:0000313" key="3">
    <source>
        <dbReference type="EMBL" id="QDQ42231.1"/>
    </source>
</evidence>
<keyword evidence="4" id="KW-1185">Reference proteome</keyword>